<organism evidence="1 2">
    <name type="scientific">Tritrichomonas foetus</name>
    <dbReference type="NCBI Taxonomy" id="1144522"/>
    <lineage>
        <taxon>Eukaryota</taxon>
        <taxon>Metamonada</taxon>
        <taxon>Parabasalia</taxon>
        <taxon>Tritrichomonadida</taxon>
        <taxon>Tritrichomonadidae</taxon>
        <taxon>Tritrichomonas</taxon>
    </lineage>
</organism>
<dbReference type="VEuPathDB" id="TrichDB:TRFO_04696"/>
<dbReference type="GeneID" id="94826756"/>
<accession>A0A1J4KDN5</accession>
<dbReference type="EMBL" id="MLAK01000649">
    <property type="protein sequence ID" value="OHT09098.1"/>
    <property type="molecule type" value="Genomic_DNA"/>
</dbReference>
<dbReference type="Proteomes" id="UP000179807">
    <property type="component" value="Unassembled WGS sequence"/>
</dbReference>
<dbReference type="InterPro" id="IPR016024">
    <property type="entry name" value="ARM-type_fold"/>
</dbReference>
<reference evidence="1" key="1">
    <citation type="submission" date="2016-10" db="EMBL/GenBank/DDBJ databases">
        <authorList>
            <person name="Benchimol M."/>
            <person name="Almeida L.G."/>
            <person name="Vasconcelos A.T."/>
            <person name="Perreira-Neves A."/>
            <person name="Rosa I.A."/>
            <person name="Tasca T."/>
            <person name="Bogo M.R."/>
            <person name="de Souza W."/>
        </authorList>
    </citation>
    <scope>NUCLEOTIDE SEQUENCE [LARGE SCALE GENOMIC DNA]</scope>
    <source>
        <strain evidence="1">K</strain>
    </source>
</reference>
<dbReference type="RefSeq" id="XP_068362234.1">
    <property type="nucleotide sequence ID" value="XM_068492052.1"/>
</dbReference>
<dbReference type="InterPro" id="IPR011989">
    <property type="entry name" value="ARM-like"/>
</dbReference>
<dbReference type="PANTHER" id="PTHR10257">
    <property type="entry name" value="SERINE/THREONINE PROTEIN PHOSPHATASE 2A PP2A REGULATORY SUBUNIT B"/>
    <property type="match status" value="1"/>
</dbReference>
<name>A0A1J4KDN5_9EUKA</name>
<dbReference type="AlphaFoldDB" id="A0A1J4KDN5"/>
<keyword evidence="2" id="KW-1185">Reference proteome</keyword>
<dbReference type="Gene3D" id="1.25.10.10">
    <property type="entry name" value="Leucine-rich Repeat Variant"/>
    <property type="match status" value="1"/>
</dbReference>
<proteinExistence type="predicted"/>
<dbReference type="PANTHER" id="PTHR10257:SF3">
    <property type="entry name" value="SERINE_THREONINE-PROTEIN PHOSPHATASE 2A 56 KDA REGULATORY SUBUNIT GAMMA ISOFORM"/>
    <property type="match status" value="1"/>
</dbReference>
<protein>
    <submittedName>
        <fullName evidence="1">Protein phosphatase 2A, regulatory subunit</fullName>
    </submittedName>
</protein>
<comment type="caution">
    <text evidence="1">The sequence shown here is derived from an EMBL/GenBank/DDBJ whole genome shotgun (WGS) entry which is preliminary data.</text>
</comment>
<sequence length="540" mass="62272">MLKRYKPNNSRSSLTLYVHSPKPSPFHKYYNSYRQPVLIPLSAETPDPINENVPICDDNIPTTLISHQSSRPNEEDMILEKLPIIPSPNATNFVDIFKQKLVLCSQLCNFDIPTADSSAKEIKLLTLKEVLNFINSVDDLNTPLFNLLLEMLKVNLVRNISQLDPKMSYIDEIPILFMPCWIHIQIIYDILIIAIKRFSEKITFSYMCDYIQMFASFDMNEREKLKTVFISYMTAHPENNDQIFTKFSIYLYNSLEHKHFAYCFSTMISILLYIIRQQKKGQINQVERNIFIPYILPLLSAKNLNYFSNQLISLFDQYVANDEMFAYHIVRETIHCFSQTRVTKQVIMLKILAHYIVLVPEDKVENLIRPALGLFSITSQSECIRVSDTTLTLFLSDPMNTFLDDNSKIIFPIVFPSFFQVMQRHSSQQIRDLAKAAIAKMNRIDNSIVGIISAASQQTQENYGLKNWANIARGAAKRDRTLNLGTKLSEITKLFSVTIKSTFDDTGTQSFILSKKSLLDYPQSSSPQLIAPSIRHLRQF</sequence>
<dbReference type="GO" id="GO:0007165">
    <property type="term" value="P:signal transduction"/>
    <property type="evidence" value="ECO:0007669"/>
    <property type="project" value="InterPro"/>
</dbReference>
<dbReference type="Pfam" id="PF01603">
    <property type="entry name" value="B56"/>
    <property type="match status" value="1"/>
</dbReference>
<dbReference type="InterPro" id="IPR002554">
    <property type="entry name" value="PP2A_B56"/>
</dbReference>
<dbReference type="SUPFAM" id="SSF48371">
    <property type="entry name" value="ARM repeat"/>
    <property type="match status" value="1"/>
</dbReference>
<gene>
    <name evidence="1" type="ORF">TRFO_04696</name>
</gene>
<dbReference type="GO" id="GO:0000159">
    <property type="term" value="C:protein phosphatase type 2A complex"/>
    <property type="evidence" value="ECO:0007669"/>
    <property type="project" value="InterPro"/>
</dbReference>
<dbReference type="GO" id="GO:0019888">
    <property type="term" value="F:protein phosphatase regulator activity"/>
    <property type="evidence" value="ECO:0007669"/>
    <property type="project" value="InterPro"/>
</dbReference>
<evidence type="ECO:0000313" key="1">
    <source>
        <dbReference type="EMBL" id="OHT09098.1"/>
    </source>
</evidence>
<evidence type="ECO:0000313" key="2">
    <source>
        <dbReference type="Proteomes" id="UP000179807"/>
    </source>
</evidence>